<feature type="compositionally biased region" description="Acidic residues" evidence="2">
    <location>
        <begin position="404"/>
        <end position="417"/>
    </location>
</feature>
<dbReference type="STRING" id="1408163.A0A0F4YRJ0"/>
<gene>
    <name evidence="5" type="ORF">T310_5282</name>
</gene>
<evidence type="ECO:0000259" key="3">
    <source>
        <dbReference type="PROSITE" id="PS51048"/>
    </source>
</evidence>
<feature type="compositionally biased region" description="Basic and acidic residues" evidence="2">
    <location>
        <begin position="387"/>
        <end position="403"/>
    </location>
</feature>
<evidence type="ECO:0000313" key="6">
    <source>
        <dbReference type="Proteomes" id="UP000053958"/>
    </source>
</evidence>
<feature type="region of interest" description="Disordered" evidence="2">
    <location>
        <begin position="337"/>
        <end position="423"/>
    </location>
</feature>
<dbReference type="GO" id="GO:0051087">
    <property type="term" value="F:protein-folding chaperone binding"/>
    <property type="evidence" value="ECO:0007669"/>
    <property type="project" value="InterPro"/>
</dbReference>
<dbReference type="CDD" id="cd06466">
    <property type="entry name" value="p23_CS_SGT1_like"/>
    <property type="match status" value="1"/>
</dbReference>
<dbReference type="PROSITE" id="PS51203">
    <property type="entry name" value="CS"/>
    <property type="match status" value="1"/>
</dbReference>
<keyword evidence="6" id="KW-1185">Reference proteome</keyword>
<dbReference type="PANTHER" id="PTHR45862">
    <property type="entry name" value="PROTEIN SGT1 HOMOLOG"/>
    <property type="match status" value="1"/>
</dbReference>
<feature type="compositionally biased region" description="Low complexity" evidence="2">
    <location>
        <begin position="220"/>
        <end position="235"/>
    </location>
</feature>
<reference evidence="5 6" key="1">
    <citation type="submission" date="2015-04" db="EMBL/GenBank/DDBJ databases">
        <authorList>
            <person name="Heijne W.H."/>
            <person name="Fedorova N.D."/>
            <person name="Nierman W.C."/>
            <person name="Vollebregt A.W."/>
            <person name="Zhao Z."/>
            <person name="Wu L."/>
            <person name="Kumar M."/>
            <person name="Stam H."/>
            <person name="van den Berg M.A."/>
            <person name="Pel H.J."/>
        </authorList>
    </citation>
    <scope>NUCLEOTIDE SEQUENCE [LARGE SCALE GENOMIC DNA]</scope>
    <source>
        <strain evidence="5 6">CBS 393.64</strain>
    </source>
</reference>
<feature type="domain" description="CS" evidence="4">
    <location>
        <begin position="237"/>
        <end position="328"/>
    </location>
</feature>
<evidence type="ECO:0000256" key="2">
    <source>
        <dbReference type="SAM" id="MobiDB-lite"/>
    </source>
</evidence>
<dbReference type="InterPro" id="IPR044563">
    <property type="entry name" value="Sgt1-like"/>
</dbReference>
<feature type="region of interest" description="Disordered" evidence="2">
    <location>
        <begin position="187"/>
        <end position="235"/>
    </location>
</feature>
<protein>
    <submittedName>
        <fullName evidence="5">SGT1 and CS domain protein</fullName>
    </submittedName>
</protein>
<comment type="caution">
    <text evidence="5">The sequence shown here is derived from an EMBL/GenBank/DDBJ whole genome shotgun (WGS) entry which is preliminary data.</text>
</comment>
<sequence>MNAATQGDKAIANSDWPAAIKHFTDALIELPRAPSYYIKRSTAYLRRKPADGGPDFDAALRDAEIGLVLARERAKRELILDAQMRRAIALFQLERYGDAAYIFDIVKEKIETGRSKDKSTQMQAAATGQRSMEKHEQELSIWTIKVKGKLSKLGPDSEKAAVTIKEYPENVEIPGEEEMRKILKAQLAGEKAGSDAGTDKTETATNEPSPDKTKEATLDAAGPGSSAPMSAGPGAVPEKIRHEWYQSNDSVVVTLYAKGVPKDKLDVDLQNTSISVQFPLPSGAVYAFTLDPLYAPIDTTQSKIAVLSTKVEIVLRKQTPGQKWSALEASSTTANLTDRSTVVNDEAASTSSSKPSGPAYPTSSRHGVKDWDKLASDLTKKKRKDKAKSATKDKGDDGEKDAAEDAGAESDGAESIDSDYGTGDPVDAFFKKLYANADPDTRRAMVKSYYESEGTALSTNWEEVGKGRVPVRPPSSD</sequence>
<dbReference type="InterPro" id="IPR008978">
    <property type="entry name" value="HSP20-like_chaperone"/>
</dbReference>
<dbReference type="Proteomes" id="UP000053958">
    <property type="component" value="Unassembled WGS sequence"/>
</dbReference>
<feature type="compositionally biased region" description="Polar residues" evidence="2">
    <location>
        <begin position="337"/>
        <end position="365"/>
    </location>
</feature>
<accession>A0A0F4YRJ0</accession>
<dbReference type="SUPFAM" id="SSF48452">
    <property type="entry name" value="TPR-like"/>
    <property type="match status" value="1"/>
</dbReference>
<dbReference type="Gene3D" id="1.25.40.10">
    <property type="entry name" value="Tetratricopeptide repeat domain"/>
    <property type="match status" value="1"/>
</dbReference>
<dbReference type="Pfam" id="PF04969">
    <property type="entry name" value="CS"/>
    <property type="match status" value="1"/>
</dbReference>
<comment type="similarity">
    <text evidence="1">Belongs to the SGT1 family.</text>
</comment>
<feature type="compositionally biased region" description="Basic and acidic residues" evidence="2">
    <location>
        <begin position="367"/>
        <end position="379"/>
    </location>
</feature>
<organism evidence="5 6">
    <name type="scientific">Rasamsonia emersonii (strain ATCC 16479 / CBS 393.64 / IMI 116815)</name>
    <dbReference type="NCBI Taxonomy" id="1408163"/>
    <lineage>
        <taxon>Eukaryota</taxon>
        <taxon>Fungi</taxon>
        <taxon>Dikarya</taxon>
        <taxon>Ascomycota</taxon>
        <taxon>Pezizomycotina</taxon>
        <taxon>Eurotiomycetes</taxon>
        <taxon>Eurotiomycetidae</taxon>
        <taxon>Eurotiales</taxon>
        <taxon>Trichocomaceae</taxon>
        <taxon>Rasamsonia</taxon>
    </lineage>
</organism>
<dbReference type="GeneID" id="25317627"/>
<dbReference type="SUPFAM" id="SSF49764">
    <property type="entry name" value="HSP20-like chaperones"/>
    <property type="match status" value="1"/>
</dbReference>
<name>A0A0F4YRJ0_RASE3</name>
<dbReference type="Gene3D" id="2.60.40.790">
    <property type="match status" value="1"/>
</dbReference>
<evidence type="ECO:0000256" key="1">
    <source>
        <dbReference type="ARBA" id="ARBA00008509"/>
    </source>
</evidence>
<evidence type="ECO:0000259" key="4">
    <source>
        <dbReference type="PROSITE" id="PS51203"/>
    </source>
</evidence>
<feature type="domain" description="SGS" evidence="3">
    <location>
        <begin position="359"/>
        <end position="477"/>
    </location>
</feature>
<dbReference type="InterPro" id="IPR011990">
    <property type="entry name" value="TPR-like_helical_dom_sf"/>
</dbReference>
<dbReference type="PROSITE" id="PS51048">
    <property type="entry name" value="SGS"/>
    <property type="match status" value="1"/>
</dbReference>
<dbReference type="Pfam" id="PF05002">
    <property type="entry name" value="SGS"/>
    <property type="match status" value="1"/>
</dbReference>
<proteinExistence type="inferred from homology"/>
<evidence type="ECO:0000313" key="5">
    <source>
        <dbReference type="EMBL" id="KKA20700.1"/>
    </source>
</evidence>
<dbReference type="OrthoDB" id="1898560at2759"/>
<dbReference type="InterPro" id="IPR007052">
    <property type="entry name" value="CS_dom"/>
</dbReference>
<dbReference type="RefSeq" id="XP_013327312.1">
    <property type="nucleotide sequence ID" value="XM_013471858.1"/>
</dbReference>
<dbReference type="AlphaFoldDB" id="A0A0F4YRJ0"/>
<dbReference type="EMBL" id="LASV01000240">
    <property type="protein sequence ID" value="KKA20700.1"/>
    <property type="molecule type" value="Genomic_DNA"/>
</dbReference>
<dbReference type="InterPro" id="IPR007699">
    <property type="entry name" value="SGS_dom"/>
</dbReference>